<dbReference type="STRING" id="215250.A0A316YW41"/>
<dbReference type="FunCoup" id="A0A316YW41">
    <property type="interactions" value="560"/>
</dbReference>
<evidence type="ECO:0000256" key="10">
    <source>
        <dbReference type="ARBA" id="ARBA00022989"/>
    </source>
</evidence>
<evidence type="ECO:0000256" key="2">
    <source>
        <dbReference type="ARBA" id="ARBA00004922"/>
    </source>
</evidence>
<feature type="transmembrane region" description="Helical" evidence="16">
    <location>
        <begin position="353"/>
        <end position="372"/>
    </location>
</feature>
<feature type="signal peptide" evidence="17">
    <location>
        <begin position="1"/>
        <end position="23"/>
    </location>
</feature>
<dbReference type="PANTHER" id="PTHR12989">
    <property type="entry name" value="ALPHA-1,2-GLUCOSYLTRANSFERASE ALG10"/>
    <property type="match status" value="1"/>
</dbReference>
<feature type="transmembrane region" description="Helical" evidence="16">
    <location>
        <begin position="243"/>
        <end position="266"/>
    </location>
</feature>
<dbReference type="GO" id="GO:0005789">
    <property type="term" value="C:endoplasmic reticulum membrane"/>
    <property type="evidence" value="ECO:0007669"/>
    <property type="project" value="UniProtKB-SubCell"/>
</dbReference>
<dbReference type="EC" id="2.4.1.256" evidence="4"/>
<keyword evidence="19" id="KW-1185">Reference proteome</keyword>
<sequence>MAASVKMVAMVVPIVFLAATTLTFDLVNRHVPGPYMDEIFHIPQAMRYCRGEFDSYDPKLTTPPGLYLASVGAARLLSWIGHLLSALPSDWKDKPPCGKSHELRAVNVAGILLLPWLLASYRLAGPVSPVATDKLDSLKQTFTPVSPMTAVTTARSDPSRAAASARRTVTSRAMLVKHRRRSGPLGGLWDVIGQTLEDGALCVEVHTIALLPPLYFFSFLYYTDVLSTLTVIAMFSAARRDKLWFAALLGGASLIVRQTNIVWLLFALGTTALRRLSTLGLENDPLYVHISLASALRSTVSSIQKLPLQATTKTLAGVVAPFTPVVGLAAVFVVRNGGIVLGDKEHHVAALHWAQACYLIAFAALFAWPTLLSTYARTSSPAKMVKTVVKDMLSLQAICELAVLTIAALAAIKAGTLSHPFLLADNRHYAFYLWRKVINRTSASRYLLSILYALAARIWWICLGRSESLLWMLGFSACAIATVVPSPLIEPRYYIIPFLIARMHIDDGHRESSSTSSSSSVDKPEDEAQRPASAPSPALLAEAAWMVAINAATLYLFLKKPFKWPDSAEQQRFMW</sequence>
<dbReference type="GO" id="GO:0006488">
    <property type="term" value="P:dolichol-linked oligosaccharide biosynthetic process"/>
    <property type="evidence" value="ECO:0007669"/>
    <property type="project" value="InterPro"/>
</dbReference>
<dbReference type="InterPro" id="IPR016900">
    <property type="entry name" value="Alg10"/>
</dbReference>
<keyword evidence="10 16" id="KW-1133">Transmembrane helix</keyword>
<evidence type="ECO:0000256" key="9">
    <source>
        <dbReference type="ARBA" id="ARBA00022824"/>
    </source>
</evidence>
<dbReference type="AlphaFoldDB" id="A0A316YW41"/>
<feature type="region of interest" description="Disordered" evidence="15">
    <location>
        <begin position="509"/>
        <end position="532"/>
    </location>
</feature>
<evidence type="ECO:0000256" key="8">
    <source>
        <dbReference type="ARBA" id="ARBA00022692"/>
    </source>
</evidence>
<gene>
    <name evidence="18" type="ORF">FA10DRAFT_31376</name>
</gene>
<feature type="transmembrane region" description="Helical" evidence="16">
    <location>
        <begin position="443"/>
        <end position="462"/>
    </location>
</feature>
<keyword evidence="6" id="KW-0328">Glycosyltransferase</keyword>
<dbReference type="GO" id="GO:0106073">
    <property type="term" value="F:dolichyl pyrophosphate Glc2Man9GlcNAc2 alpha-1,2-glucosyltransferase activity"/>
    <property type="evidence" value="ECO:0007669"/>
    <property type="project" value="UniProtKB-EC"/>
</dbReference>
<reference evidence="18 19" key="1">
    <citation type="journal article" date="2018" name="Mol. Biol. Evol.">
        <title>Broad Genomic Sampling Reveals a Smut Pathogenic Ancestry of the Fungal Clade Ustilaginomycotina.</title>
        <authorList>
            <person name="Kijpornyongpan T."/>
            <person name="Mondo S.J."/>
            <person name="Barry K."/>
            <person name="Sandor L."/>
            <person name="Lee J."/>
            <person name="Lipzen A."/>
            <person name="Pangilinan J."/>
            <person name="LaButti K."/>
            <person name="Hainaut M."/>
            <person name="Henrissat B."/>
            <person name="Grigoriev I.V."/>
            <person name="Spatafora J.W."/>
            <person name="Aime M.C."/>
        </authorList>
    </citation>
    <scope>NUCLEOTIDE SEQUENCE [LARGE SCALE GENOMIC DNA]</scope>
    <source>
        <strain evidence="18 19">MCA 4198</strain>
    </source>
</reference>
<feature type="transmembrane region" description="Helical" evidence="16">
    <location>
        <begin position="214"/>
        <end position="236"/>
    </location>
</feature>
<organism evidence="18 19">
    <name type="scientific">Acaromyces ingoldii</name>
    <dbReference type="NCBI Taxonomy" id="215250"/>
    <lineage>
        <taxon>Eukaryota</taxon>
        <taxon>Fungi</taxon>
        <taxon>Dikarya</taxon>
        <taxon>Basidiomycota</taxon>
        <taxon>Ustilaginomycotina</taxon>
        <taxon>Exobasidiomycetes</taxon>
        <taxon>Exobasidiales</taxon>
        <taxon>Cryptobasidiaceae</taxon>
        <taxon>Acaromyces</taxon>
    </lineage>
</organism>
<evidence type="ECO:0000256" key="4">
    <source>
        <dbReference type="ARBA" id="ARBA00011967"/>
    </source>
</evidence>
<evidence type="ECO:0000256" key="1">
    <source>
        <dbReference type="ARBA" id="ARBA00004477"/>
    </source>
</evidence>
<dbReference type="PANTHER" id="PTHR12989:SF10">
    <property type="entry name" value="DOL-P-GLC:GLC(2)MAN(9)GLCNAC(2)-PP-DOL ALPHA-1,2-GLUCOSYLTRANSFERASE-RELATED"/>
    <property type="match status" value="1"/>
</dbReference>
<comment type="pathway">
    <text evidence="2">Protein modification; protein glycosylation.</text>
</comment>
<feature type="transmembrane region" description="Helical" evidence="16">
    <location>
        <begin position="393"/>
        <end position="412"/>
    </location>
</feature>
<dbReference type="PIRSF" id="PIRSF028810">
    <property type="entry name" value="Alpha1_2_glucosyltferase_Alg10"/>
    <property type="match status" value="1"/>
</dbReference>
<comment type="similarity">
    <text evidence="3">Belongs to the ALG10 glucosyltransferase family.</text>
</comment>
<evidence type="ECO:0000256" key="6">
    <source>
        <dbReference type="ARBA" id="ARBA00022676"/>
    </source>
</evidence>
<keyword evidence="17" id="KW-0732">Signal</keyword>
<feature type="chain" id="PRO_5016273720" description="Dol-P-Glc:Glc(2)Man(9)GlcNAc(2)-PP-Dol alpha-1,2-glucosyltransferase" evidence="17">
    <location>
        <begin position="24"/>
        <end position="575"/>
    </location>
</feature>
<dbReference type="RefSeq" id="XP_025380978.1">
    <property type="nucleotide sequence ID" value="XM_025525429.1"/>
</dbReference>
<comment type="subcellular location">
    <subcellularLocation>
        <location evidence="1">Endoplasmic reticulum membrane</location>
        <topology evidence="1">Multi-pass membrane protein</topology>
    </subcellularLocation>
</comment>
<keyword evidence="8 16" id="KW-0812">Transmembrane</keyword>
<keyword evidence="11 16" id="KW-0472">Membrane</keyword>
<dbReference type="Proteomes" id="UP000245768">
    <property type="component" value="Unassembled WGS sequence"/>
</dbReference>
<evidence type="ECO:0000256" key="15">
    <source>
        <dbReference type="SAM" id="MobiDB-lite"/>
    </source>
</evidence>
<name>A0A316YW41_9BASI</name>
<evidence type="ECO:0000256" key="13">
    <source>
        <dbReference type="ARBA" id="ARBA00044727"/>
    </source>
</evidence>
<feature type="transmembrane region" description="Helical" evidence="16">
    <location>
        <begin position="469"/>
        <end position="489"/>
    </location>
</feature>
<dbReference type="InParanoid" id="A0A316YW41"/>
<evidence type="ECO:0000256" key="7">
    <source>
        <dbReference type="ARBA" id="ARBA00022679"/>
    </source>
</evidence>
<dbReference type="EMBL" id="KZ819634">
    <property type="protein sequence ID" value="PWN93780.1"/>
    <property type="molecule type" value="Genomic_DNA"/>
</dbReference>
<proteinExistence type="inferred from homology"/>
<comment type="catalytic activity">
    <reaction evidence="14">
        <text>an alpha-D-Glc-(1-&gt;3)-alpha-D-Glc-(1-&gt;3)-alpha-D-Man-(1-&gt;2)-alpha-D-Man-(1-&gt;2)-alpha-D-Man-(1-&gt;3)-[alpha-D-Man-(1-&gt;2)-alpha-D-Man-(1-&gt;3)-[alpha-D-Man-(1-&gt;2)-alpha-D-Man-(1-&gt;6)]-alpha-D-Man-(1-&gt;6)]-beta-D-Man-(1-&gt;4)-beta-D-GlcNAc-(1-&gt;4)-alpha-D-GlcNAc-diphospho-di-trans,poly-cis-dolichol + a di-trans,poly-cis-dolichyl beta-D-glucosyl phosphate = a alpha-D-Glc-(1-&gt;2)-alpha-D-Glc-(1-&gt;3)-alpha-D-Glc-(1-&gt;3)-alpha-D-Man-(1-&gt;2)-alpha-D-Man-(1-&gt;2)-alpha-D-Man-(1-&gt;3)-[alpha-D-Man-(1-&gt;2)-alpha-D-Man-(1-&gt;3)-[alpha-D-Man-(1-&gt;2)-alpha-D-Man-(1-&gt;6)]-alpha-D-Man-(1-&gt;6)]-beta-D-Man-(1-&gt;4)-beta-D-GlcNAc-(1-&gt;4)-alpha-D-GlcNAc-diphospho-di-trans,poly-cis-dolichol + a di-trans,poly-cis-dolichyl phosphate + H(+)</text>
        <dbReference type="Rhea" id="RHEA:29543"/>
        <dbReference type="Rhea" id="RHEA-COMP:19498"/>
        <dbReference type="Rhea" id="RHEA-COMP:19502"/>
        <dbReference type="Rhea" id="RHEA-COMP:19512"/>
        <dbReference type="Rhea" id="RHEA-COMP:19522"/>
        <dbReference type="ChEBI" id="CHEBI:15378"/>
        <dbReference type="ChEBI" id="CHEBI:57525"/>
        <dbReference type="ChEBI" id="CHEBI:57683"/>
        <dbReference type="ChEBI" id="CHEBI:132522"/>
        <dbReference type="ChEBI" id="CHEBI:132523"/>
        <dbReference type="EC" id="2.4.1.256"/>
    </reaction>
    <physiologicalReaction direction="left-to-right" evidence="14">
        <dbReference type="Rhea" id="RHEA:29544"/>
    </physiologicalReaction>
</comment>
<evidence type="ECO:0000313" key="18">
    <source>
        <dbReference type="EMBL" id="PWN93780.1"/>
    </source>
</evidence>
<keyword evidence="9" id="KW-0256">Endoplasmic reticulum</keyword>
<dbReference type="Pfam" id="PF04922">
    <property type="entry name" value="DIE2_ALG10"/>
    <property type="match status" value="2"/>
</dbReference>
<evidence type="ECO:0000256" key="12">
    <source>
        <dbReference type="ARBA" id="ARBA00032069"/>
    </source>
</evidence>
<evidence type="ECO:0000256" key="17">
    <source>
        <dbReference type="SAM" id="SignalP"/>
    </source>
</evidence>
<dbReference type="GeneID" id="37047345"/>
<evidence type="ECO:0000256" key="3">
    <source>
        <dbReference type="ARBA" id="ARBA00010600"/>
    </source>
</evidence>
<evidence type="ECO:0000256" key="14">
    <source>
        <dbReference type="ARBA" id="ARBA00048064"/>
    </source>
</evidence>
<protein>
    <recommendedName>
        <fullName evidence="5">Dol-P-Glc:Glc(2)Man(9)GlcNAc(2)-PP-Dol alpha-1,2-glucosyltransferase</fullName>
        <ecNumber evidence="4">2.4.1.256</ecNumber>
    </recommendedName>
    <alternativeName>
        <fullName evidence="12">Asparagine-linked glycosylation protein 10</fullName>
    </alternativeName>
</protein>
<evidence type="ECO:0000256" key="11">
    <source>
        <dbReference type="ARBA" id="ARBA00023136"/>
    </source>
</evidence>
<evidence type="ECO:0000313" key="19">
    <source>
        <dbReference type="Proteomes" id="UP000245768"/>
    </source>
</evidence>
<comment type="function">
    <text evidence="13">Dol-P-Glc:Glc(2)Man(9)GlcNAc(2)-PP-Dol alpha-1,2-glucosyltransferase that operates in the biosynthetic pathway of dolichol-linked oligosaccharides, the glycan precursors employed in protein asparagine (N)-glycosylation. The assembly of dolichol-linked oligosaccharides begins on the cytosolic side of the endoplasmic reticulum membrane and finishes in its lumen. The sequential addition of sugars to dolichol pyrophosphate produces dolichol-linked oligosaccharides containing fourteen sugars, including two GlcNAcs, nine mannoses and three glucoses. Once assembled, the oligosaccharide is transferred from the lipid to nascent proteins by oligosaccharyltransferases. In the lumen of the endoplasmic reticulum, adds the third and last glucose residue from dolichyl phosphate glucose (Dol-P-Glc) onto the lipid-linked oligosaccharide intermediate Glc(2)Man(9)GlcNAc(2)-PP-Dol to produce Glc(3)Man(9)GlcNAc(2)-PP-Dol.</text>
</comment>
<evidence type="ECO:0000256" key="16">
    <source>
        <dbReference type="SAM" id="Phobius"/>
    </source>
</evidence>
<feature type="transmembrane region" description="Helical" evidence="16">
    <location>
        <begin position="315"/>
        <end position="333"/>
    </location>
</feature>
<dbReference type="OrthoDB" id="4769at2759"/>
<keyword evidence="7" id="KW-0808">Transferase</keyword>
<evidence type="ECO:0000256" key="5">
    <source>
        <dbReference type="ARBA" id="ARBA00018512"/>
    </source>
</evidence>
<accession>A0A316YW41</accession>